<proteinExistence type="predicted"/>
<protein>
    <submittedName>
        <fullName evidence="2">Uncharacterized protein</fullName>
    </submittedName>
</protein>
<evidence type="ECO:0000313" key="3">
    <source>
        <dbReference type="Proteomes" id="UP000265515"/>
    </source>
</evidence>
<dbReference type="Gramene" id="GBG91186">
    <property type="protein sequence ID" value="GBG91186"/>
    <property type="gene ID" value="CBR_g52068"/>
</dbReference>
<gene>
    <name evidence="2" type="ORF">CBR_g52068</name>
</gene>
<comment type="caution">
    <text evidence="2">The sequence shown here is derived from an EMBL/GenBank/DDBJ whole genome shotgun (WGS) entry which is preliminary data.</text>
</comment>
<reference evidence="2 3" key="1">
    <citation type="journal article" date="2018" name="Cell">
        <title>The Chara Genome: Secondary Complexity and Implications for Plant Terrestrialization.</title>
        <authorList>
            <person name="Nishiyama T."/>
            <person name="Sakayama H."/>
            <person name="Vries J.D."/>
            <person name="Buschmann H."/>
            <person name="Saint-Marcoux D."/>
            <person name="Ullrich K.K."/>
            <person name="Haas F.B."/>
            <person name="Vanderstraeten L."/>
            <person name="Becker D."/>
            <person name="Lang D."/>
            <person name="Vosolsobe S."/>
            <person name="Rombauts S."/>
            <person name="Wilhelmsson P.K.I."/>
            <person name="Janitza P."/>
            <person name="Kern R."/>
            <person name="Heyl A."/>
            <person name="Rumpler F."/>
            <person name="Villalobos L.I.A.C."/>
            <person name="Clay J.M."/>
            <person name="Skokan R."/>
            <person name="Toyoda A."/>
            <person name="Suzuki Y."/>
            <person name="Kagoshima H."/>
            <person name="Schijlen E."/>
            <person name="Tajeshwar N."/>
            <person name="Catarino B."/>
            <person name="Hetherington A.J."/>
            <person name="Saltykova A."/>
            <person name="Bonnot C."/>
            <person name="Breuninger H."/>
            <person name="Symeonidi A."/>
            <person name="Radhakrishnan G.V."/>
            <person name="Van Nieuwerburgh F."/>
            <person name="Deforce D."/>
            <person name="Chang C."/>
            <person name="Karol K.G."/>
            <person name="Hedrich R."/>
            <person name="Ulvskov P."/>
            <person name="Glockner G."/>
            <person name="Delwiche C.F."/>
            <person name="Petrasek J."/>
            <person name="Van de Peer Y."/>
            <person name="Friml J."/>
            <person name="Beilby M."/>
            <person name="Dolan L."/>
            <person name="Kohara Y."/>
            <person name="Sugano S."/>
            <person name="Fujiyama A."/>
            <person name="Delaux P.-M."/>
            <person name="Quint M."/>
            <person name="TheiBen G."/>
            <person name="Hagemann M."/>
            <person name="Harholt J."/>
            <person name="Dunand C."/>
            <person name="Zachgo S."/>
            <person name="Langdale J."/>
            <person name="Maumus F."/>
            <person name="Straeten D.V.D."/>
            <person name="Gould S.B."/>
            <person name="Rensing S.A."/>
        </authorList>
    </citation>
    <scope>NUCLEOTIDE SEQUENCE [LARGE SCALE GENOMIC DNA]</scope>
    <source>
        <strain evidence="2 3">S276</strain>
    </source>
</reference>
<sequence length="411" mass="46012">MSGGSQDDGGGLLPAPTTSTSSQLAGNSGVSNALVPYQAPSSRSANDGANSYDGYANYGSNSGYQGNQGYGGQRFSKPWGGGYKDRDRDDRFDKIYGLRSERAEEWERKKQEAAKLELLEAEKRRLQAEEEKNVQARKEKELHEARLGKIIHELEGVRAALRDRNNELSNLKSENSTLKKDFLDLKDEIVELKNANNKQASETVTEKSPPAEPNTGKQRMVPIGDVVCTPKDLDALHKAYKKAEAGEEIANKELQALKERMTHMGAQLLTKQRQSVRRSSGRKTTPRNLRPALSAVQIEPDDSGNEEDPMKTKNVEEGLEKPEEVQLKKLQEEERRSLSTTRKADMLSLARKKGSPTTNWIKPRPMWERSVPREDLHNGSRIKVSRMTMTMIETYSTLPLRKMSTTSENAP</sequence>
<feature type="region of interest" description="Disordered" evidence="1">
    <location>
        <begin position="1"/>
        <end position="91"/>
    </location>
</feature>
<dbReference type="AlphaFoldDB" id="A0A388M9F0"/>
<organism evidence="2 3">
    <name type="scientific">Chara braunii</name>
    <name type="common">Braun's stonewort</name>
    <dbReference type="NCBI Taxonomy" id="69332"/>
    <lineage>
        <taxon>Eukaryota</taxon>
        <taxon>Viridiplantae</taxon>
        <taxon>Streptophyta</taxon>
        <taxon>Charophyceae</taxon>
        <taxon>Charales</taxon>
        <taxon>Characeae</taxon>
        <taxon>Chara</taxon>
    </lineage>
</organism>
<feature type="compositionally biased region" description="Low complexity" evidence="1">
    <location>
        <begin position="50"/>
        <end position="65"/>
    </location>
</feature>
<feature type="compositionally biased region" description="Polar residues" evidence="1">
    <location>
        <begin position="39"/>
        <end position="49"/>
    </location>
</feature>
<keyword evidence="3" id="KW-1185">Reference proteome</keyword>
<feature type="region of interest" description="Disordered" evidence="1">
    <location>
        <begin position="268"/>
        <end position="344"/>
    </location>
</feature>
<evidence type="ECO:0000256" key="1">
    <source>
        <dbReference type="SAM" id="MobiDB-lite"/>
    </source>
</evidence>
<accession>A0A388M9F0</accession>
<evidence type="ECO:0000313" key="2">
    <source>
        <dbReference type="EMBL" id="GBG91186.1"/>
    </source>
</evidence>
<feature type="compositionally biased region" description="Basic residues" evidence="1">
    <location>
        <begin position="274"/>
        <end position="285"/>
    </location>
</feature>
<dbReference type="EMBL" id="BFEA01000881">
    <property type="protein sequence ID" value="GBG91186.1"/>
    <property type="molecule type" value="Genomic_DNA"/>
</dbReference>
<feature type="compositionally biased region" description="Polar residues" evidence="1">
    <location>
        <begin position="194"/>
        <end position="203"/>
    </location>
</feature>
<feature type="compositionally biased region" description="Polar residues" evidence="1">
    <location>
        <begin position="16"/>
        <end position="31"/>
    </location>
</feature>
<feature type="compositionally biased region" description="Basic and acidic residues" evidence="1">
    <location>
        <begin position="308"/>
        <end position="344"/>
    </location>
</feature>
<feature type="compositionally biased region" description="Gly residues" evidence="1">
    <location>
        <begin position="1"/>
        <end position="12"/>
    </location>
</feature>
<dbReference type="Proteomes" id="UP000265515">
    <property type="component" value="Unassembled WGS sequence"/>
</dbReference>
<feature type="region of interest" description="Disordered" evidence="1">
    <location>
        <begin position="194"/>
        <end position="223"/>
    </location>
</feature>
<name>A0A388M9F0_CHABU</name>